<sequence length="464" mass="52038">MPQRLAVLTGFCKTPCYLVGIQTMGVVMKGVLGLMFAVFAGICFAEAGGDFRIFTAADGRVIEARILEYNPSRNQLRIERNNGAKVWINPGTFAVKDQPYIEEWIVGNLFCENEKFRVAAQMKKESSTGSDNVHYDVMLQNLSGFPYNDVRVEYRVYIDQKGYAGKADSKRCVGGRIDFGTLENRDKQTRSTDPESLAEVYETVTETWTDYDIYGNPIPRSSTKKRKVRQDNVQGALFRIYGPTVAGKPVMREYAIPSGFGKDVVWEDKGPPVALRTQAPPSRNAYKDAIREADKYREGKDGVKKDPKKALEILQKAFGEEANGLLAYKIGHIYLHTPAIRDLPKAEDWMLKAAELKYGYGCNVISMFYSCNRNAPFHDGAKALRFALMAVELSDSHHEIDTLACAYARTGDFGMAVKTQEKAYGLAKEANGSAKTLEMYAYRLELFRQGKAWAIGMKPKQEEN</sequence>
<dbReference type="AlphaFoldDB" id="A0A6C2UA47"/>
<evidence type="ECO:0000313" key="2">
    <source>
        <dbReference type="Proteomes" id="UP000366872"/>
    </source>
</evidence>
<evidence type="ECO:0008006" key="3">
    <source>
        <dbReference type="Google" id="ProtNLM"/>
    </source>
</evidence>
<dbReference type="Gene3D" id="1.25.40.10">
    <property type="entry name" value="Tetratricopeptide repeat domain"/>
    <property type="match status" value="1"/>
</dbReference>
<name>A0A6C2UA47_PONDE</name>
<organism evidence="1 2">
    <name type="scientific">Pontiella desulfatans</name>
    <dbReference type="NCBI Taxonomy" id="2750659"/>
    <lineage>
        <taxon>Bacteria</taxon>
        <taxon>Pseudomonadati</taxon>
        <taxon>Kiritimatiellota</taxon>
        <taxon>Kiritimatiellia</taxon>
        <taxon>Kiritimatiellales</taxon>
        <taxon>Pontiellaceae</taxon>
        <taxon>Pontiella</taxon>
    </lineage>
</organism>
<accession>A0A6C2UA47</accession>
<keyword evidence="2" id="KW-1185">Reference proteome</keyword>
<evidence type="ECO:0000313" key="1">
    <source>
        <dbReference type="EMBL" id="VGO16759.1"/>
    </source>
</evidence>
<proteinExistence type="predicted"/>
<dbReference type="SUPFAM" id="SSF81901">
    <property type="entry name" value="HCP-like"/>
    <property type="match status" value="1"/>
</dbReference>
<dbReference type="InterPro" id="IPR011990">
    <property type="entry name" value="TPR-like_helical_dom_sf"/>
</dbReference>
<reference evidence="1 2" key="1">
    <citation type="submission" date="2019-04" db="EMBL/GenBank/DDBJ databases">
        <authorList>
            <person name="Van Vliet M D."/>
        </authorList>
    </citation>
    <scope>NUCLEOTIDE SEQUENCE [LARGE SCALE GENOMIC DNA]</scope>
    <source>
        <strain evidence="1 2">F1</strain>
    </source>
</reference>
<gene>
    <name evidence="1" type="ORF">PDESU_05351</name>
</gene>
<dbReference type="Proteomes" id="UP000366872">
    <property type="component" value="Unassembled WGS sequence"/>
</dbReference>
<dbReference type="EMBL" id="CAAHFG010000004">
    <property type="protein sequence ID" value="VGO16759.1"/>
    <property type="molecule type" value="Genomic_DNA"/>
</dbReference>
<protein>
    <recommendedName>
        <fullName evidence="3">Sel1 repeat family protein</fullName>
    </recommendedName>
</protein>